<dbReference type="VEuPathDB" id="FungiDB:LELG_04005"/>
<gene>
    <name evidence="1" type="ORF">LELG_04005</name>
</gene>
<accession>A5E318</accession>
<organism evidence="1 2">
    <name type="scientific">Lodderomyces elongisporus (strain ATCC 11503 / CBS 2605 / JCM 1781 / NBRC 1676 / NRRL YB-4239)</name>
    <name type="common">Yeast</name>
    <name type="synonym">Saccharomyces elongisporus</name>
    <dbReference type="NCBI Taxonomy" id="379508"/>
    <lineage>
        <taxon>Eukaryota</taxon>
        <taxon>Fungi</taxon>
        <taxon>Dikarya</taxon>
        <taxon>Ascomycota</taxon>
        <taxon>Saccharomycotina</taxon>
        <taxon>Pichiomycetes</taxon>
        <taxon>Debaryomycetaceae</taxon>
        <taxon>Candida/Lodderomyces clade</taxon>
        <taxon>Lodderomyces</taxon>
    </lineage>
</organism>
<reference evidence="1 2" key="1">
    <citation type="journal article" date="2009" name="Nature">
        <title>Evolution of pathogenicity and sexual reproduction in eight Candida genomes.</title>
        <authorList>
            <person name="Butler G."/>
            <person name="Rasmussen M.D."/>
            <person name="Lin M.F."/>
            <person name="Santos M.A."/>
            <person name="Sakthikumar S."/>
            <person name="Munro C.A."/>
            <person name="Rheinbay E."/>
            <person name="Grabherr M."/>
            <person name="Forche A."/>
            <person name="Reedy J.L."/>
            <person name="Agrafioti I."/>
            <person name="Arnaud M.B."/>
            <person name="Bates S."/>
            <person name="Brown A.J."/>
            <person name="Brunke S."/>
            <person name="Costanzo M.C."/>
            <person name="Fitzpatrick D.A."/>
            <person name="de Groot P.W."/>
            <person name="Harris D."/>
            <person name="Hoyer L.L."/>
            <person name="Hube B."/>
            <person name="Klis F.M."/>
            <person name="Kodira C."/>
            <person name="Lennard N."/>
            <person name="Logue M.E."/>
            <person name="Martin R."/>
            <person name="Neiman A.M."/>
            <person name="Nikolaou E."/>
            <person name="Quail M.A."/>
            <person name="Quinn J."/>
            <person name="Santos M.C."/>
            <person name="Schmitzberger F.F."/>
            <person name="Sherlock G."/>
            <person name="Shah P."/>
            <person name="Silverstein K.A."/>
            <person name="Skrzypek M.S."/>
            <person name="Soll D."/>
            <person name="Staggs R."/>
            <person name="Stansfield I."/>
            <person name="Stumpf M.P."/>
            <person name="Sudbery P.E."/>
            <person name="Srikantha T."/>
            <person name="Zeng Q."/>
            <person name="Berman J."/>
            <person name="Berriman M."/>
            <person name="Heitman J."/>
            <person name="Gow N.A."/>
            <person name="Lorenz M.C."/>
            <person name="Birren B.W."/>
            <person name="Kellis M."/>
            <person name="Cuomo C.A."/>
        </authorList>
    </citation>
    <scope>NUCLEOTIDE SEQUENCE [LARGE SCALE GENOMIC DNA]</scope>
    <source>
        <strain evidence="2">ATCC 11503 / BCRC 21390 / CBS 2605 / JCM 1781 / NBRC 1676 / NRRL YB-4239</strain>
    </source>
</reference>
<dbReference type="InParanoid" id="A5E318"/>
<sequence>MSLPQLLLHIEKCHVYLAIDNFEQAKAEILHSIKLLNLWSKHNLVQNPQIEKYISKYLLHLYDNVVSKNLAPLTTSQKLTWLSSKLAHSNETCYPILQFDSSLNSLNAIFINTDDTEYEELPLVLPRGIDATYEPISNDSICKNINDLTDSCWETDPAKLALLYQDLLQNCSFVSSFLSLSDQNYPLVEIITPHCASKRYAVALHFNGSQRKVYINNKLPKLTFSNRNIFKRSIDEESISNSSRVRV</sequence>
<dbReference type="InterPro" id="IPR038765">
    <property type="entry name" value="Papain-like_cys_pep_sf"/>
</dbReference>
<proteinExistence type="predicted"/>
<dbReference type="SUPFAM" id="SSF54001">
    <property type="entry name" value="Cysteine proteinases"/>
    <property type="match status" value="1"/>
</dbReference>
<keyword evidence="2" id="KW-1185">Reference proteome</keyword>
<dbReference type="Proteomes" id="UP000001996">
    <property type="component" value="Unassembled WGS sequence"/>
</dbReference>
<evidence type="ECO:0000313" key="2">
    <source>
        <dbReference type="Proteomes" id="UP000001996"/>
    </source>
</evidence>
<dbReference type="OrthoDB" id="167576at2759"/>
<name>A5E318_LODEL</name>
<evidence type="ECO:0000313" key="1">
    <source>
        <dbReference type="EMBL" id="EDK45826.1"/>
    </source>
</evidence>
<dbReference type="EMBL" id="CH981528">
    <property type="protein sequence ID" value="EDK45826.1"/>
    <property type="molecule type" value="Genomic_DNA"/>
</dbReference>
<dbReference type="STRING" id="379508.A5E318"/>
<feature type="non-terminal residue" evidence="1">
    <location>
        <position position="247"/>
    </location>
</feature>
<dbReference type="AlphaFoldDB" id="A5E318"/>
<dbReference type="HOGENOM" id="CLU_1126816_0_0_1"/>
<protein>
    <submittedName>
        <fullName evidence="1">Uncharacterized protein</fullName>
    </submittedName>
</protein>